<keyword evidence="1" id="KW-0175">Coiled coil</keyword>
<feature type="region of interest" description="Disordered" evidence="2">
    <location>
        <begin position="554"/>
        <end position="591"/>
    </location>
</feature>
<proteinExistence type="predicted"/>
<feature type="region of interest" description="Disordered" evidence="2">
    <location>
        <begin position="322"/>
        <end position="346"/>
    </location>
</feature>
<feature type="compositionally biased region" description="Low complexity" evidence="2">
    <location>
        <begin position="28"/>
        <end position="37"/>
    </location>
</feature>
<feature type="coiled-coil region" evidence="1">
    <location>
        <begin position="120"/>
        <end position="196"/>
    </location>
</feature>
<gene>
    <name evidence="3" type="ORF">CC86DRAFT_48432</name>
</gene>
<evidence type="ECO:0000313" key="3">
    <source>
        <dbReference type="EMBL" id="KAF2824904.1"/>
    </source>
</evidence>
<feature type="compositionally biased region" description="Polar residues" evidence="2">
    <location>
        <begin position="331"/>
        <end position="340"/>
    </location>
</feature>
<organism evidence="3 4">
    <name type="scientific">Ophiobolus disseminans</name>
    <dbReference type="NCBI Taxonomy" id="1469910"/>
    <lineage>
        <taxon>Eukaryota</taxon>
        <taxon>Fungi</taxon>
        <taxon>Dikarya</taxon>
        <taxon>Ascomycota</taxon>
        <taxon>Pezizomycotina</taxon>
        <taxon>Dothideomycetes</taxon>
        <taxon>Pleosporomycetidae</taxon>
        <taxon>Pleosporales</taxon>
        <taxon>Pleosporineae</taxon>
        <taxon>Phaeosphaeriaceae</taxon>
        <taxon>Ophiobolus</taxon>
    </lineage>
</organism>
<name>A0A6A6ZWN8_9PLEO</name>
<dbReference type="Proteomes" id="UP000799424">
    <property type="component" value="Unassembled WGS sequence"/>
</dbReference>
<feature type="compositionally biased region" description="Low complexity" evidence="2">
    <location>
        <begin position="224"/>
        <end position="257"/>
    </location>
</feature>
<protein>
    <submittedName>
        <fullName evidence="3">Uncharacterized protein</fullName>
    </submittedName>
</protein>
<dbReference type="EMBL" id="MU006229">
    <property type="protein sequence ID" value="KAF2824904.1"/>
    <property type="molecule type" value="Genomic_DNA"/>
</dbReference>
<reference evidence="3" key="1">
    <citation type="journal article" date="2020" name="Stud. Mycol.">
        <title>101 Dothideomycetes genomes: a test case for predicting lifestyles and emergence of pathogens.</title>
        <authorList>
            <person name="Haridas S."/>
            <person name="Albert R."/>
            <person name="Binder M."/>
            <person name="Bloem J."/>
            <person name="Labutti K."/>
            <person name="Salamov A."/>
            <person name="Andreopoulos B."/>
            <person name="Baker S."/>
            <person name="Barry K."/>
            <person name="Bills G."/>
            <person name="Bluhm B."/>
            <person name="Cannon C."/>
            <person name="Castanera R."/>
            <person name="Culley D."/>
            <person name="Daum C."/>
            <person name="Ezra D."/>
            <person name="Gonzalez J."/>
            <person name="Henrissat B."/>
            <person name="Kuo A."/>
            <person name="Liang C."/>
            <person name="Lipzen A."/>
            <person name="Lutzoni F."/>
            <person name="Magnuson J."/>
            <person name="Mondo S."/>
            <person name="Nolan M."/>
            <person name="Ohm R."/>
            <person name="Pangilinan J."/>
            <person name="Park H.-J."/>
            <person name="Ramirez L."/>
            <person name="Alfaro M."/>
            <person name="Sun H."/>
            <person name="Tritt A."/>
            <person name="Yoshinaga Y."/>
            <person name="Zwiers L.-H."/>
            <person name="Turgeon B."/>
            <person name="Goodwin S."/>
            <person name="Spatafora J."/>
            <person name="Crous P."/>
            <person name="Grigoriev I."/>
        </authorList>
    </citation>
    <scope>NUCLEOTIDE SEQUENCE</scope>
    <source>
        <strain evidence="3">CBS 113818</strain>
    </source>
</reference>
<evidence type="ECO:0000256" key="1">
    <source>
        <dbReference type="SAM" id="Coils"/>
    </source>
</evidence>
<feature type="region of interest" description="Disordered" evidence="2">
    <location>
        <begin position="220"/>
        <end position="296"/>
    </location>
</feature>
<dbReference type="AlphaFoldDB" id="A0A6A6ZWN8"/>
<feature type="region of interest" description="Disordered" evidence="2">
    <location>
        <begin position="28"/>
        <end position="76"/>
    </location>
</feature>
<evidence type="ECO:0000313" key="4">
    <source>
        <dbReference type="Proteomes" id="UP000799424"/>
    </source>
</evidence>
<evidence type="ECO:0000256" key="2">
    <source>
        <dbReference type="SAM" id="MobiDB-lite"/>
    </source>
</evidence>
<accession>A0A6A6ZWN8</accession>
<keyword evidence="4" id="KW-1185">Reference proteome</keyword>
<dbReference type="OrthoDB" id="3776185at2759"/>
<sequence>MSTTTKMNGAAHASNFWASNPAILKASTTSTSAADTSPLPKEAAAAGKKSLVLKGMANGTSPGSTPKKTDWADSEDDDEFMASFSAKKAPRMTSLENDVAHKNAVIEGLEAVVGTKDARIQQLEDVVALKEHHISDLEAETKEKDMQAEKLQDDNHTQYLYVQELVAEVDEKNRRIQALETELDVKGARIRELEMNVAPASGRTSLPEKREAEKVVCEVDAIEAPKAAPETPAKTTPETTADPTPETPAETTSEPSTQDAANDATPKMDSEGPTINDSKFPMLWSPDKPKKTVPPVEKPKTLVMAIDMSKFGKKLAPVVVKQKPQPVSAKDPSSATYGQSSKHRAKTDVVPDFKVDKDIRHMTHAERVLYANGPDVAVMMGNIKLATLPKYVLMQCSAKAYKHFTEHPDAKSIVFPAGCMDADSAIAHLQWMDEMTYQGRVYSLTLNGDEKFNMKNLKICQAARVMGLNNTYVGHFTKILCDRIRTNTSSVEFLSAICELAYLANDPIFECLANNLVNQQFSKTFKRGEDIEALLAKYPVLKEKMAKIAVRVKNSRAADKRKGGVSRDGSKNRAAGKPLGGDGKPDVTRGG</sequence>